<keyword evidence="3" id="KW-0325">Glycoprotein</keyword>
<gene>
    <name evidence="9" type="ORF">BDA96_10G348400</name>
</gene>
<evidence type="ECO:0000313" key="9">
    <source>
        <dbReference type="EMBL" id="KAG0516280.1"/>
    </source>
</evidence>
<keyword evidence="2" id="KW-0964">Secreted</keyword>
<reference evidence="9" key="2">
    <citation type="submission" date="2020-10" db="EMBL/GenBank/DDBJ databases">
        <authorList>
            <person name="Cooper E.A."/>
            <person name="Brenton Z.W."/>
            <person name="Flinn B.S."/>
            <person name="Jenkins J."/>
            <person name="Shu S."/>
            <person name="Flowers D."/>
            <person name="Luo F."/>
            <person name="Wang Y."/>
            <person name="Xia P."/>
            <person name="Barry K."/>
            <person name="Daum C."/>
            <person name="Lipzen A."/>
            <person name="Yoshinaga Y."/>
            <person name="Schmutz J."/>
            <person name="Saski C."/>
            <person name="Vermerris W."/>
            <person name="Kresovich S."/>
        </authorList>
    </citation>
    <scope>NUCLEOTIDE SEQUENCE</scope>
</reference>
<evidence type="ECO:0000256" key="5">
    <source>
        <dbReference type="RuleBase" id="RU003460"/>
    </source>
</evidence>
<dbReference type="Pfam" id="PF01357">
    <property type="entry name" value="Expansin_C"/>
    <property type="match status" value="1"/>
</dbReference>
<evidence type="ECO:0000313" key="10">
    <source>
        <dbReference type="Proteomes" id="UP000807115"/>
    </source>
</evidence>
<evidence type="ECO:0000259" key="7">
    <source>
        <dbReference type="PROSITE" id="PS50842"/>
    </source>
</evidence>
<reference evidence="9" key="1">
    <citation type="journal article" date="2019" name="BMC Genomics">
        <title>A new reference genome for Sorghum bicolor reveals high levels of sequence similarity between sweet and grain genotypes: implications for the genetics of sugar metabolism.</title>
        <authorList>
            <person name="Cooper E.A."/>
            <person name="Brenton Z.W."/>
            <person name="Flinn B.S."/>
            <person name="Jenkins J."/>
            <person name="Shu S."/>
            <person name="Flowers D."/>
            <person name="Luo F."/>
            <person name="Wang Y."/>
            <person name="Xia P."/>
            <person name="Barry K."/>
            <person name="Daum C."/>
            <person name="Lipzen A."/>
            <person name="Yoshinaga Y."/>
            <person name="Schmutz J."/>
            <person name="Saski C."/>
            <person name="Vermerris W."/>
            <person name="Kresovich S."/>
        </authorList>
    </citation>
    <scope>NUCLEOTIDE SEQUENCE</scope>
</reference>
<feature type="domain" description="Expansin-like EG45" evidence="7">
    <location>
        <begin position="196"/>
        <end position="305"/>
    </location>
</feature>
<dbReference type="PROSITE" id="PS50843">
    <property type="entry name" value="EXPANSIN_CBD"/>
    <property type="match status" value="1"/>
</dbReference>
<dbReference type="EMBL" id="CM027689">
    <property type="protein sequence ID" value="KAG0516280.1"/>
    <property type="molecule type" value="Genomic_DNA"/>
</dbReference>
<dbReference type="SUPFAM" id="SSF49590">
    <property type="entry name" value="PHL pollen allergen"/>
    <property type="match status" value="1"/>
</dbReference>
<feature type="region of interest" description="Disordered" evidence="6">
    <location>
        <begin position="93"/>
        <end position="117"/>
    </location>
</feature>
<comment type="similarity">
    <text evidence="5">Belongs to the expansin family.</text>
</comment>
<protein>
    <recommendedName>
        <fullName evidence="11">Expansin-like EG45 domain-containing protein</fullName>
    </recommendedName>
</protein>
<dbReference type="AlphaFoldDB" id="A0A921U352"/>
<comment type="caution">
    <text evidence="9">The sequence shown here is derived from an EMBL/GenBank/DDBJ whole genome shotgun (WGS) entry which is preliminary data.</text>
</comment>
<keyword evidence="4" id="KW-0961">Cell wall biogenesis/degradation</keyword>
<dbReference type="InterPro" id="IPR007118">
    <property type="entry name" value="Expan_Lol_pI"/>
</dbReference>
<sequence length="461" mass="49317">MDATAILFILATHAQLLNCPSHQRRRVPRICPAFFSMHSTHAAPFILNFSRWLAYPCVDDLSSLHCCPHVALLCCSSPLAANSITVARCSPARPAAVSYPSPPRRRAEQATLPAGGSNSDPLRQSIMLLSVVLLRLLATGGLIIFLLCPASCLAPRRRRPPPPPSINDDGNYYCDWCPRHSTASADLDALLRGNGGGACGYAAAELDRGAPHVAAAGADFFFRDGAGCGACYQLRCRDRRVCGDGGVKVVVVAGAANRTGFLLTREAFAAMAKPGMSSDDQLLPGLGGNAVQVDFRRIPCEYKNKNLSVRVEEEWSRHPAHLAISFLYQGGQTDIAAVEIAHAAADAPAPAPSWRSMARVPRRGAVTWRTSRAPAGPLQLRLVVTAGVGGKWLRAGGDVLPADWRPGQVHDTGLRVHDVALSTCARSCLARRPPVVAGSQELRGTNDGHACTQWTKKRSHV</sequence>
<comment type="subcellular location">
    <subcellularLocation>
        <location evidence="1">Secreted</location>
    </subcellularLocation>
</comment>
<dbReference type="InterPro" id="IPR036908">
    <property type="entry name" value="RlpA-like_sf"/>
</dbReference>
<evidence type="ECO:0000256" key="2">
    <source>
        <dbReference type="ARBA" id="ARBA00022525"/>
    </source>
</evidence>
<evidence type="ECO:0000256" key="1">
    <source>
        <dbReference type="ARBA" id="ARBA00004613"/>
    </source>
</evidence>
<dbReference type="Proteomes" id="UP000807115">
    <property type="component" value="Chromosome 10"/>
</dbReference>
<evidence type="ECO:0008006" key="11">
    <source>
        <dbReference type="Google" id="ProtNLM"/>
    </source>
</evidence>
<dbReference type="PROSITE" id="PS50842">
    <property type="entry name" value="EXPANSIN_EG45"/>
    <property type="match status" value="1"/>
</dbReference>
<dbReference type="SUPFAM" id="SSF50685">
    <property type="entry name" value="Barwin-like endoglucanases"/>
    <property type="match status" value="1"/>
</dbReference>
<evidence type="ECO:0000256" key="4">
    <source>
        <dbReference type="ARBA" id="ARBA00023316"/>
    </source>
</evidence>
<dbReference type="PANTHER" id="PTHR31692">
    <property type="entry name" value="EXPANSIN-B3"/>
    <property type="match status" value="1"/>
</dbReference>
<feature type="domain" description="Expansin-like CBD" evidence="8">
    <location>
        <begin position="320"/>
        <end position="412"/>
    </location>
</feature>
<dbReference type="InterPro" id="IPR036749">
    <property type="entry name" value="Expansin_CBD_sf"/>
</dbReference>
<dbReference type="GO" id="GO:0071555">
    <property type="term" value="P:cell wall organization"/>
    <property type="evidence" value="ECO:0007669"/>
    <property type="project" value="UniProtKB-KW"/>
</dbReference>
<dbReference type="PRINTS" id="PR01225">
    <property type="entry name" value="EXPANSNFAMLY"/>
</dbReference>
<evidence type="ECO:0000256" key="6">
    <source>
        <dbReference type="SAM" id="MobiDB-lite"/>
    </source>
</evidence>
<name>A0A921U352_SORBI</name>
<organism evidence="9 10">
    <name type="scientific">Sorghum bicolor</name>
    <name type="common">Sorghum</name>
    <name type="synonym">Sorghum vulgare</name>
    <dbReference type="NCBI Taxonomy" id="4558"/>
    <lineage>
        <taxon>Eukaryota</taxon>
        <taxon>Viridiplantae</taxon>
        <taxon>Streptophyta</taxon>
        <taxon>Embryophyta</taxon>
        <taxon>Tracheophyta</taxon>
        <taxon>Spermatophyta</taxon>
        <taxon>Magnoliopsida</taxon>
        <taxon>Liliopsida</taxon>
        <taxon>Poales</taxon>
        <taxon>Poaceae</taxon>
        <taxon>PACMAD clade</taxon>
        <taxon>Panicoideae</taxon>
        <taxon>Andropogonodae</taxon>
        <taxon>Andropogoneae</taxon>
        <taxon>Sorghinae</taxon>
        <taxon>Sorghum</taxon>
    </lineage>
</organism>
<evidence type="ECO:0000259" key="8">
    <source>
        <dbReference type="PROSITE" id="PS50843"/>
    </source>
</evidence>
<accession>A0A921U352</accession>
<dbReference type="InterPro" id="IPR007112">
    <property type="entry name" value="Expansin/allergen_DPBB_dom"/>
</dbReference>
<dbReference type="PANTHER" id="PTHR31692:SF25">
    <property type="entry name" value="EXPANSIN-LIKE A4"/>
    <property type="match status" value="1"/>
</dbReference>
<dbReference type="Gene3D" id="2.40.40.10">
    <property type="entry name" value="RlpA-like domain"/>
    <property type="match status" value="1"/>
</dbReference>
<dbReference type="GO" id="GO:0005576">
    <property type="term" value="C:extracellular region"/>
    <property type="evidence" value="ECO:0007669"/>
    <property type="project" value="UniProtKB-SubCell"/>
</dbReference>
<proteinExistence type="inferred from homology"/>
<dbReference type="Gene3D" id="2.60.40.760">
    <property type="entry name" value="Expansin, cellulose-binding-like domain"/>
    <property type="match status" value="1"/>
</dbReference>
<evidence type="ECO:0000256" key="3">
    <source>
        <dbReference type="ARBA" id="ARBA00023180"/>
    </source>
</evidence>
<dbReference type="InterPro" id="IPR007117">
    <property type="entry name" value="Expansin_CBD"/>
</dbReference>